<gene>
    <name evidence="2" type="primary">Cdca2</name>
</gene>
<keyword evidence="2" id="KW-0132">Cell division</keyword>
<reference evidence="2" key="1">
    <citation type="submission" date="2025-08" db="UniProtKB">
        <authorList>
            <consortium name="RefSeq"/>
        </authorList>
    </citation>
    <scope>IDENTIFICATION</scope>
</reference>
<proteinExistence type="predicted"/>
<evidence type="ECO:0000313" key="1">
    <source>
        <dbReference type="Proteomes" id="UP001732720"/>
    </source>
</evidence>
<keyword evidence="2" id="KW-0131">Cell cycle</keyword>
<keyword evidence="1" id="KW-1185">Reference proteome</keyword>
<dbReference type="Proteomes" id="UP001732720">
    <property type="component" value="Chromosome 14"/>
</dbReference>
<accession>A0AC58L2C9</accession>
<protein>
    <submittedName>
        <fullName evidence="2">Cell division cycle-associated protein 2 isoform X1</fullName>
    </submittedName>
</protein>
<name>A0AC58L2C9_CASCN</name>
<dbReference type="RefSeq" id="XP_073911288.1">
    <property type="nucleotide sequence ID" value="XM_074055187.1"/>
</dbReference>
<sequence length="998" mass="109985">MDTSWKDKEPPETKESAVNNSENASFILGTGKLVTPQKLGPEGTPNLCTPNVFKTPLNFSTVTVEQLGITPESFLNNSSGKSSSYHKKFRRRSAVGSRGSPETNHLIRFIAQQRNLKSAERSPFGRSCGSPFQGSPGLYRNVNFLRERISAFQSAFHPIMENEKMADCSEFSEAEGGSKTTGLTKNEGLGEYQQSGFPANLQSKRRRISRSSSEDALSNMGAEVMDLQVFTTDADRTCAAGASTHLPEKSSELDCTQSDCAVEESVSLPEIREPLSGIEAADCVEGTGSVEDIPLDILTAEVSSDTNTVPNKRSPVTPVCRKNILLPETVVLRSVLKKPSAKLFPERSQEHHDNLCDDGTQPSLISALSNCCKEQKAEPVEDQESCKALALQNVRKRKRVTFGEDLSPEVFDESLPANTPLRKGGTPVRQRDLSSVSPLLLEQSPVPEQLLQPNFDDKGENLENIEPLDVSFAVLSPNKASMSETLSGIDTLSSSNNHEKISSCKVGRVTRTSNRRKQSVGFTEENVCNLHNTESKPCKEKKINKRKSQETKCTNRALPKKNQVLKTSRKKGNGKKRVQKPLYGEREIASKKPLLSPIPELPEVYEMIPSGPSIGRTCSDNFNSNDKLEEVKPPKAPVKRQILWPQHPDSFVHPGLDKADMSVFCSHTDSSALAGSATCGEEPSTNAKDTEDRKNIPETENKLESEKEPKTKTDNSQIPCASGTKEHIMSHNPKPDFIPQCQEFSLADQNVEKDINIKCERKDKVLATEEKLPDSQEEFNHLEDVLSGNIKEFVDHSEALLRKSAESSSVRGCRERKHRRRSVYYSDDQNLNLEQNKDDKPSCSLGSAVEISLEASELCKDLSDVIEQTFQRSDSETKVRRSTRLQRDSESKGLMWVSLPFPSTAPKAKRRTISTSDSRGFGHLTSRQDSGALPSISGEESLAADPCPPGRRRKSFCGSTLASTHSTTQPTGYRRRAFLQEKGESSPLPSGGLDPGES</sequence>
<evidence type="ECO:0000313" key="2">
    <source>
        <dbReference type="RefSeq" id="XP_073911288.1"/>
    </source>
</evidence>
<organism evidence="1 2">
    <name type="scientific">Castor canadensis</name>
    <name type="common">American beaver</name>
    <dbReference type="NCBI Taxonomy" id="51338"/>
    <lineage>
        <taxon>Eukaryota</taxon>
        <taxon>Metazoa</taxon>
        <taxon>Chordata</taxon>
        <taxon>Craniata</taxon>
        <taxon>Vertebrata</taxon>
        <taxon>Euteleostomi</taxon>
        <taxon>Mammalia</taxon>
        <taxon>Eutheria</taxon>
        <taxon>Euarchontoglires</taxon>
        <taxon>Glires</taxon>
        <taxon>Rodentia</taxon>
        <taxon>Castorimorpha</taxon>
        <taxon>Castoridae</taxon>
        <taxon>Castor</taxon>
    </lineage>
</organism>